<dbReference type="Proteomes" id="UP000325255">
    <property type="component" value="Unassembled WGS sequence"/>
</dbReference>
<evidence type="ECO:0000256" key="3">
    <source>
        <dbReference type="ARBA" id="ARBA00022801"/>
    </source>
</evidence>
<evidence type="ECO:0000256" key="2">
    <source>
        <dbReference type="ARBA" id="ARBA00011915"/>
    </source>
</evidence>
<name>A0A5M6IUQ2_9PROT</name>
<keyword evidence="3" id="KW-0378">Hydrolase</keyword>
<evidence type="ECO:0000256" key="1">
    <source>
        <dbReference type="ARBA" id="ARBA00001709"/>
    </source>
</evidence>
<sequence>MSDASVIVNRDGRIGHILLNRPKALNALDLPMLRAMQAALDEWRDDPAVHAVVIEGAGGRAFCAGGDIRAVRSLMAEGRTDEVEAFFREEYALNATIDEYPKPYVALIDGICMGGGIGVSVHGQMRVTTEAGLFAMPETAIAMFPDVGATFMLPRLPGELGTYLGLTGARMTGAEAVHAGIATHFVPRAALPALRTELARDGVAAVAAHAQTLPPFSLAPHRAAIDRCFGATSVPEIIERLQHEHTDWAQETLATLRTVSPSSVFWSFAAMRRGGGLSLRAALAAELKLTRHVTRHPDFAEGVRAMVIDKDRQPRWSPARMEDVDPAAIAAMLA</sequence>
<evidence type="ECO:0000313" key="6">
    <source>
        <dbReference type="Proteomes" id="UP000325255"/>
    </source>
</evidence>
<protein>
    <recommendedName>
        <fullName evidence="2">3-hydroxyisobutyryl-CoA hydrolase</fullName>
        <ecNumber evidence="2">3.1.2.4</ecNumber>
    </recommendedName>
</protein>
<dbReference type="InterPro" id="IPR045004">
    <property type="entry name" value="ECH_dom"/>
</dbReference>
<dbReference type="RefSeq" id="WP_150041220.1">
    <property type="nucleotide sequence ID" value="NZ_OW485601.1"/>
</dbReference>
<dbReference type="FunFam" id="3.90.226.10:FF:000026">
    <property type="entry name" value="3-hydroxyisobutyryl-CoA hydrolase, mitochondrial"/>
    <property type="match status" value="1"/>
</dbReference>
<dbReference type="AlphaFoldDB" id="A0A5M6IUQ2"/>
<dbReference type="CDD" id="cd06558">
    <property type="entry name" value="crotonase-like"/>
    <property type="match status" value="1"/>
</dbReference>
<dbReference type="GO" id="GO:0016853">
    <property type="term" value="F:isomerase activity"/>
    <property type="evidence" value="ECO:0007669"/>
    <property type="project" value="UniProtKB-KW"/>
</dbReference>
<evidence type="ECO:0000313" key="5">
    <source>
        <dbReference type="EMBL" id="KAA5611679.1"/>
    </source>
</evidence>
<keyword evidence="5" id="KW-0413">Isomerase</keyword>
<dbReference type="Gene3D" id="3.90.226.10">
    <property type="entry name" value="2-enoyl-CoA Hydratase, Chain A, domain 1"/>
    <property type="match status" value="1"/>
</dbReference>
<accession>A0A5M6IUQ2</accession>
<dbReference type="EC" id="3.1.2.4" evidence="2"/>
<comment type="caution">
    <text evidence="5">The sequence shown here is derived from an EMBL/GenBank/DDBJ whole genome shotgun (WGS) entry which is preliminary data.</text>
</comment>
<dbReference type="GO" id="GO:0006574">
    <property type="term" value="P:L-valine catabolic process"/>
    <property type="evidence" value="ECO:0007669"/>
    <property type="project" value="TreeGrafter"/>
</dbReference>
<dbReference type="PANTHER" id="PTHR43176">
    <property type="entry name" value="3-HYDROXYISOBUTYRYL-COA HYDROLASE-RELATED"/>
    <property type="match status" value="1"/>
</dbReference>
<dbReference type="EMBL" id="VWPK01000018">
    <property type="protein sequence ID" value="KAA5611679.1"/>
    <property type="molecule type" value="Genomic_DNA"/>
</dbReference>
<dbReference type="OrthoDB" id="9790967at2"/>
<dbReference type="SUPFAM" id="SSF52096">
    <property type="entry name" value="ClpP/crotonase"/>
    <property type="match status" value="1"/>
</dbReference>
<comment type="catalytic activity">
    <reaction evidence="1">
        <text>3-hydroxy-2-methylpropanoyl-CoA + H2O = 3-hydroxy-2-methylpropanoate + CoA + H(+)</text>
        <dbReference type="Rhea" id="RHEA:20888"/>
        <dbReference type="ChEBI" id="CHEBI:11805"/>
        <dbReference type="ChEBI" id="CHEBI:15377"/>
        <dbReference type="ChEBI" id="CHEBI:15378"/>
        <dbReference type="ChEBI" id="CHEBI:57287"/>
        <dbReference type="ChEBI" id="CHEBI:57340"/>
        <dbReference type="EC" id="3.1.2.4"/>
    </reaction>
</comment>
<gene>
    <name evidence="5" type="ORF">F1189_12835</name>
</gene>
<keyword evidence="6" id="KW-1185">Reference proteome</keyword>
<feature type="domain" description="Enoyl-CoA hydratase/isomerase" evidence="4">
    <location>
        <begin position="14"/>
        <end position="332"/>
    </location>
</feature>
<dbReference type="NCBIfam" id="NF004127">
    <property type="entry name" value="PRK05617.1"/>
    <property type="match status" value="1"/>
</dbReference>
<dbReference type="InterPro" id="IPR029045">
    <property type="entry name" value="ClpP/crotonase-like_dom_sf"/>
</dbReference>
<reference evidence="5 6" key="1">
    <citation type="submission" date="2019-09" db="EMBL/GenBank/DDBJ databases">
        <title>Genome sequence of Rhodovastum atsumiense, a diverse member of the Acetobacteraceae family of non-sulfur purple photosynthetic bacteria.</title>
        <authorList>
            <person name="Meyer T."/>
            <person name="Kyndt J."/>
        </authorList>
    </citation>
    <scope>NUCLEOTIDE SEQUENCE [LARGE SCALE GENOMIC DNA]</scope>
    <source>
        <strain evidence="5 6">DSM 21279</strain>
    </source>
</reference>
<evidence type="ECO:0000259" key="4">
    <source>
        <dbReference type="Pfam" id="PF16113"/>
    </source>
</evidence>
<dbReference type="InterPro" id="IPR032259">
    <property type="entry name" value="HIBYL-CoA-H"/>
</dbReference>
<dbReference type="PANTHER" id="PTHR43176:SF3">
    <property type="entry name" value="3-HYDROXYISOBUTYRYL-COA HYDROLASE, MITOCHONDRIAL"/>
    <property type="match status" value="1"/>
</dbReference>
<dbReference type="Pfam" id="PF16113">
    <property type="entry name" value="ECH_2"/>
    <property type="match status" value="1"/>
</dbReference>
<proteinExistence type="predicted"/>
<dbReference type="GO" id="GO:0003860">
    <property type="term" value="F:3-hydroxyisobutyryl-CoA hydrolase activity"/>
    <property type="evidence" value="ECO:0007669"/>
    <property type="project" value="UniProtKB-EC"/>
</dbReference>
<organism evidence="5 6">
    <name type="scientific">Rhodovastum atsumiense</name>
    <dbReference type="NCBI Taxonomy" id="504468"/>
    <lineage>
        <taxon>Bacteria</taxon>
        <taxon>Pseudomonadati</taxon>
        <taxon>Pseudomonadota</taxon>
        <taxon>Alphaproteobacteria</taxon>
        <taxon>Acetobacterales</taxon>
        <taxon>Acetobacteraceae</taxon>
        <taxon>Rhodovastum</taxon>
    </lineage>
</organism>